<dbReference type="Pfam" id="PF11897">
    <property type="entry name" value="DUF3417"/>
    <property type="match status" value="1"/>
</dbReference>
<dbReference type="STRING" id="1640674.SAMN05216323_10522"/>
<evidence type="ECO:0000256" key="4">
    <source>
        <dbReference type="ARBA" id="ARBA00022676"/>
    </source>
</evidence>
<dbReference type="InterPro" id="IPR000811">
    <property type="entry name" value="Glyco_trans_35"/>
</dbReference>
<dbReference type="RefSeq" id="WP_092439554.1">
    <property type="nucleotide sequence ID" value="NZ_FMYP01000052.1"/>
</dbReference>
<dbReference type="EMBL" id="FMYP01000052">
    <property type="protein sequence ID" value="SDC79536.1"/>
    <property type="molecule type" value="Genomic_DNA"/>
</dbReference>
<evidence type="ECO:0000313" key="8">
    <source>
        <dbReference type="Proteomes" id="UP000199452"/>
    </source>
</evidence>
<accession>A0A1G6PJ37</accession>
<evidence type="ECO:0000256" key="5">
    <source>
        <dbReference type="ARBA" id="ARBA00022679"/>
    </source>
</evidence>
<dbReference type="Pfam" id="PF00343">
    <property type="entry name" value="Phosphorylase"/>
    <property type="match status" value="1"/>
</dbReference>
<evidence type="ECO:0000256" key="2">
    <source>
        <dbReference type="ARBA" id="ARBA00006047"/>
    </source>
</evidence>
<proteinExistence type="inferred from homology"/>
<dbReference type="Gene3D" id="3.40.50.2000">
    <property type="entry name" value="Glycogen Phosphorylase B"/>
    <property type="match status" value="5"/>
</dbReference>
<keyword evidence="3" id="KW-0021">Allosteric enzyme</keyword>
<keyword evidence="4" id="KW-0328">Glycosyltransferase</keyword>
<reference evidence="7 8" key="1">
    <citation type="submission" date="2016-09" db="EMBL/GenBank/DDBJ databases">
        <authorList>
            <person name="Capua I."/>
            <person name="De Benedictis P."/>
            <person name="Joannis T."/>
            <person name="Lombin L.H."/>
            <person name="Cattoli G."/>
        </authorList>
    </citation>
    <scope>NUCLEOTIDE SEQUENCE [LARGE SCALE GENOMIC DNA]</scope>
    <source>
        <strain evidence="7 8">A7P-90m</strain>
    </source>
</reference>
<evidence type="ECO:0000256" key="1">
    <source>
        <dbReference type="ARBA" id="ARBA00001275"/>
    </source>
</evidence>
<dbReference type="Proteomes" id="UP000199452">
    <property type="component" value="Unassembled WGS sequence"/>
</dbReference>
<dbReference type="InterPro" id="IPR052182">
    <property type="entry name" value="Glycogen/Maltodextrin_Phosph"/>
</dbReference>
<keyword evidence="8" id="KW-1185">Reference proteome</keyword>
<dbReference type="Pfam" id="PF05693">
    <property type="entry name" value="Glycogen_syn"/>
    <property type="match status" value="2"/>
</dbReference>
<dbReference type="OrthoDB" id="9760804at2"/>
<dbReference type="InterPro" id="IPR011834">
    <property type="entry name" value="Agluc_phsphrylas"/>
</dbReference>
<dbReference type="PANTHER" id="PTHR42655">
    <property type="entry name" value="GLYCOGEN PHOSPHORYLASE"/>
    <property type="match status" value="1"/>
</dbReference>
<dbReference type="GO" id="GO:0030170">
    <property type="term" value="F:pyridoxal phosphate binding"/>
    <property type="evidence" value="ECO:0007669"/>
    <property type="project" value="InterPro"/>
</dbReference>
<gene>
    <name evidence="7" type="ORF">SAMN05216323_10522</name>
</gene>
<dbReference type="PANTHER" id="PTHR42655:SF1">
    <property type="entry name" value="GLYCOGEN PHOSPHORYLASE"/>
    <property type="match status" value="1"/>
</dbReference>
<sequence length="1419" mass="162535">MKNENQRKPDYLFEVSWEVCNKVGGIHTVIATKALTLADELKNNHILIGPDVWRHTTVNPEFIEDKQLFKGWREKAAAEGLRIKIGRWNITGKPIAILVDFTTFMPQRDDIFKKFWEDYRLDSITGQWDYVEASLFGYASGKVIESFYRFFLSRGHQVIAHFHEWMTGAGLLYLKSNLPHVATAFTTHATVLGRSIAGNNLPLYDNMEKYNPEAKARDFNIESKHSMEKLSAQNADVFTTVSELTARECKAFLGKEVNEVTPNGFEPNFLPSDEEEFKLRKVEARVKFYEVAEALVGYDIPKDSLLVGISGRYEFRNKGIDLFLDSLGRLNHEETLQKNIVAFILVPGAHQGARKDVFHNLMDKTGENPIPVGNTLLTHYLSDPEYDPILKKATELGLNNAPDNKVKLFFVPCYLDGNDGIFNKTYYDMLIGLDLSVFPSYYEPWGYTPLESLAFRIPTITTTLAGFGLWVNTHEASAHPGIEVIERTDSNDEEVVNHLVEKMKNFSNLSRQEMEPLKQNASDVSNIALWKNLIEHYHNAYDFALEQIIVRSQQLDDHVSMEPIPVIEKRPEILKPIWTRIMVQKNLPEKLAALEELARNYWWCWNQDAIELFSNIDPDLWKEAMKSPIALLEKLPLKLYKELERNAAFLKKMEDVHARFKTYMAPKEHREGPRIAYFSMEYGIHSSLKIYSGGLGILAGDYLKEASDKNTDIVAVGLLYRYGYFHQQLSSTGQQIAALDTQDFSKIAVSPVRDSHGHQKVIKIALPGRNLSVRIWKAEVGRTDLYLLDTDFDENLPEDRSVTHQLYGGNLENRLKQELLLGVGGIRALKTLGIKADVYHCNEGHAAMIGLERINNLVNREKLSFPEALEVVRSSSLFTTHTPVPAGHDAFPENLLRTYIAHYPERMKISWDQLVNLGKVIPGNPNELFSMSYLATNLSQEVNGVSRLHGKVSREVFKDMWPGYFEEELHIGYVTNGVHYPTWTSPLWKHLSELSGVSSEIASNETPTLWNSIYDVPNTKIWEIRCSLKQSLIAYIKERLANPLVIKYENPKMVFDVKEKLRDDILTIGFARRFATYKRAALLFRDIDRISKIINNSEKPVQFLFAGKAHPNDKMGQDLIKRIIEISKMPQFQGKILFLQNYNMDLASHMVQGVDIWLNNPARPMEASGTSGQKAVMNGVLHFSVLDGWWCEGYKEGAGWALPEEQIYDNEDYQDELDAETIYTLLENEIVPAYYDVNKENIPEKWVGFIKKSIAEVASQFTTRRMLTDYENQYYHKLSERYTRMKANDFQLAKELAGWKKRMVRSWNDIEVISVKQFETNQENIVVGEKYCASVELDVIDLKPEEVGVELVVANPIDGNKTTIKYKQQFDLTSVHGSRAIYTIIMLPTEPGTFDAGIRIYAKHPELPNRMDFSLVRWI</sequence>
<evidence type="ECO:0000256" key="3">
    <source>
        <dbReference type="ARBA" id="ARBA00022533"/>
    </source>
</evidence>
<protein>
    <submittedName>
        <fullName evidence="7">Phosphorylase / glycogen(Starch) synthase</fullName>
    </submittedName>
</protein>
<evidence type="ECO:0000313" key="7">
    <source>
        <dbReference type="EMBL" id="SDC79536.1"/>
    </source>
</evidence>
<keyword evidence="5" id="KW-0808">Transferase</keyword>
<name>A0A1G6PJ37_9BACT</name>
<dbReference type="GO" id="GO:0004373">
    <property type="term" value="F:alpha-1,4-glucan glucosyltransferase (UDP-glucose donor) activity"/>
    <property type="evidence" value="ECO:0007669"/>
    <property type="project" value="InterPro"/>
</dbReference>
<dbReference type="InterPro" id="IPR008631">
    <property type="entry name" value="Glycogen_synth"/>
</dbReference>
<evidence type="ECO:0000259" key="6">
    <source>
        <dbReference type="Pfam" id="PF11897"/>
    </source>
</evidence>
<comment type="similarity">
    <text evidence="2">Belongs to the glycogen phosphorylase family.</text>
</comment>
<dbReference type="GO" id="GO:0005978">
    <property type="term" value="P:glycogen biosynthetic process"/>
    <property type="evidence" value="ECO:0007669"/>
    <property type="project" value="InterPro"/>
</dbReference>
<dbReference type="NCBIfam" id="TIGR02094">
    <property type="entry name" value="more_P_ylases"/>
    <property type="match status" value="1"/>
</dbReference>
<dbReference type="InterPro" id="IPR024517">
    <property type="entry name" value="Glycogen_phosphorylase_DUF3417"/>
</dbReference>
<dbReference type="GO" id="GO:0008184">
    <property type="term" value="F:glycogen phosphorylase activity"/>
    <property type="evidence" value="ECO:0007669"/>
    <property type="project" value="InterPro"/>
</dbReference>
<organism evidence="7 8">
    <name type="scientific">Williamwhitmania taraxaci</name>
    <dbReference type="NCBI Taxonomy" id="1640674"/>
    <lineage>
        <taxon>Bacteria</taxon>
        <taxon>Pseudomonadati</taxon>
        <taxon>Bacteroidota</taxon>
        <taxon>Bacteroidia</taxon>
        <taxon>Bacteroidales</taxon>
        <taxon>Williamwhitmaniaceae</taxon>
        <taxon>Williamwhitmania</taxon>
    </lineage>
</organism>
<dbReference type="SUPFAM" id="SSF53756">
    <property type="entry name" value="UDP-Glycosyltransferase/glycogen phosphorylase"/>
    <property type="match status" value="2"/>
</dbReference>
<feature type="domain" description="DUF3417" evidence="6">
    <location>
        <begin position="587"/>
        <end position="688"/>
    </location>
</feature>
<comment type="catalytic activity">
    <reaction evidence="1">
        <text>[(1-&gt;4)-alpha-D-glucosyl](n) + phosphate = [(1-&gt;4)-alpha-D-glucosyl](n-1) + alpha-D-glucose 1-phosphate</text>
        <dbReference type="Rhea" id="RHEA:41732"/>
        <dbReference type="Rhea" id="RHEA-COMP:9584"/>
        <dbReference type="Rhea" id="RHEA-COMP:9586"/>
        <dbReference type="ChEBI" id="CHEBI:15444"/>
        <dbReference type="ChEBI" id="CHEBI:43474"/>
        <dbReference type="ChEBI" id="CHEBI:58601"/>
        <dbReference type="EC" id="2.4.1.1"/>
    </reaction>
</comment>